<sequence>MNQAIQFPDREEWDESRQAVCFPALVNGMQLLCIITAATLTHRFGGESPAQWLAIFREHRWDIEEEAEQLIRQQQEDTQGCVWLS</sequence>
<dbReference type="AlphaFoldDB" id="A0A6N3CY43"/>
<gene>
    <name evidence="1" type="ORF">EMLFYP7_01683</name>
</gene>
<dbReference type="InterPro" id="IPR036692">
    <property type="entry name" value="Shew3726-like_sf"/>
</dbReference>
<accession>A0A6N3CY43</accession>
<dbReference type="SUPFAM" id="SSF160272">
    <property type="entry name" value="Shew3726-like"/>
    <property type="match status" value="1"/>
</dbReference>
<dbReference type="Pfam" id="PF07369">
    <property type="entry name" value="DUF1488"/>
    <property type="match status" value="1"/>
</dbReference>
<evidence type="ECO:0008006" key="2">
    <source>
        <dbReference type="Google" id="ProtNLM"/>
    </source>
</evidence>
<evidence type="ECO:0000313" key="1">
    <source>
        <dbReference type="EMBL" id="VYU20822.1"/>
    </source>
</evidence>
<protein>
    <recommendedName>
        <fullName evidence="2">DUF1488 domain-containing protein</fullName>
    </recommendedName>
</protein>
<name>A0A6N3CY43_9ENTR</name>
<dbReference type="EMBL" id="CACRTZ010000007">
    <property type="protein sequence ID" value="VYU20822.1"/>
    <property type="molecule type" value="Genomic_DNA"/>
</dbReference>
<organism evidence="1">
    <name type="scientific">Phytobacter massiliensis</name>
    <dbReference type="NCBI Taxonomy" id="1485952"/>
    <lineage>
        <taxon>Bacteria</taxon>
        <taxon>Pseudomonadati</taxon>
        <taxon>Pseudomonadota</taxon>
        <taxon>Gammaproteobacteria</taxon>
        <taxon>Enterobacterales</taxon>
        <taxon>Enterobacteriaceae</taxon>
        <taxon>Phytobacter</taxon>
    </lineage>
</organism>
<dbReference type="InterPro" id="IPR009962">
    <property type="entry name" value="DUF1488"/>
</dbReference>
<dbReference type="RefSeq" id="WP_156565789.1">
    <property type="nucleotide sequence ID" value="NZ_CACRTZ010000007.1"/>
</dbReference>
<dbReference type="Gene3D" id="3.30.160.140">
    <property type="entry name" value="Shew3726-like"/>
    <property type="match status" value="1"/>
</dbReference>
<reference evidence="1" key="1">
    <citation type="submission" date="2019-11" db="EMBL/GenBank/DDBJ databases">
        <authorList>
            <person name="Feng L."/>
        </authorList>
    </citation>
    <scope>NUCLEOTIDE SEQUENCE</scope>
    <source>
        <strain evidence="1">EMassiliensisLFYP7</strain>
    </source>
</reference>
<proteinExistence type="predicted"/>